<sequence>MDIKGIPVIAGEIKLNLTGGVIGGMYTKATPFKKVFIIKIKPQ</sequence>
<proteinExistence type="predicted"/>
<protein>
    <submittedName>
        <fullName evidence="1">Uncharacterized protein</fullName>
    </submittedName>
</protein>
<dbReference type="STRING" id="1109412.BN1221_04085c"/>
<dbReference type="EMBL" id="CGIG01000001">
    <property type="protein sequence ID" value="CPR20013.1"/>
    <property type="molecule type" value="Genomic_DNA"/>
</dbReference>
<reference evidence="2" key="1">
    <citation type="submission" date="2015-01" db="EMBL/GenBank/DDBJ databases">
        <authorList>
            <person name="Paterson Steve"/>
        </authorList>
    </citation>
    <scope>NUCLEOTIDE SEQUENCE [LARGE SCALE GENOMIC DNA]</scope>
    <source>
        <strain evidence="2">OBR1</strain>
    </source>
</reference>
<organism evidence="1 2">
    <name type="scientific">Brenneria goodwinii</name>
    <dbReference type="NCBI Taxonomy" id="1109412"/>
    <lineage>
        <taxon>Bacteria</taxon>
        <taxon>Pseudomonadati</taxon>
        <taxon>Pseudomonadota</taxon>
        <taxon>Gammaproteobacteria</taxon>
        <taxon>Enterobacterales</taxon>
        <taxon>Pectobacteriaceae</taxon>
        <taxon>Brenneria</taxon>
    </lineage>
</organism>
<dbReference type="Proteomes" id="UP000044377">
    <property type="component" value="Unassembled WGS sequence"/>
</dbReference>
<dbReference type="AlphaFoldDB" id="A0A0G4K061"/>
<name>A0A0G4K061_9GAMM</name>
<keyword evidence="2" id="KW-1185">Reference proteome</keyword>
<gene>
    <name evidence="1" type="ORF">BN1221_04085c</name>
</gene>
<evidence type="ECO:0000313" key="1">
    <source>
        <dbReference type="EMBL" id="CPR20013.1"/>
    </source>
</evidence>
<evidence type="ECO:0000313" key="2">
    <source>
        <dbReference type="Proteomes" id="UP000044377"/>
    </source>
</evidence>
<accession>A0A0G4K061</accession>